<comment type="subcellular location">
    <subcellularLocation>
        <location evidence="1">Nucleus</location>
    </subcellularLocation>
</comment>
<evidence type="ECO:0000256" key="3">
    <source>
        <dbReference type="ARBA" id="ARBA00023242"/>
    </source>
</evidence>
<keyword evidence="7" id="KW-1185">Reference proteome</keyword>
<name>A0AA41RXA7_PAPNU</name>
<keyword evidence="4" id="KW-0175">Coiled coil</keyword>
<dbReference type="Proteomes" id="UP001177140">
    <property type="component" value="Unassembled WGS sequence"/>
</dbReference>
<feature type="coiled-coil region" evidence="4">
    <location>
        <begin position="216"/>
        <end position="248"/>
    </location>
</feature>
<dbReference type="InterPro" id="IPR043452">
    <property type="entry name" value="BZIP46-like"/>
</dbReference>
<organism evidence="6 7">
    <name type="scientific">Papaver nudicaule</name>
    <name type="common">Iceland poppy</name>
    <dbReference type="NCBI Taxonomy" id="74823"/>
    <lineage>
        <taxon>Eukaryota</taxon>
        <taxon>Viridiplantae</taxon>
        <taxon>Streptophyta</taxon>
        <taxon>Embryophyta</taxon>
        <taxon>Tracheophyta</taxon>
        <taxon>Spermatophyta</taxon>
        <taxon>Magnoliopsida</taxon>
        <taxon>Ranunculales</taxon>
        <taxon>Papaveraceae</taxon>
        <taxon>Papaveroideae</taxon>
        <taxon>Papaver</taxon>
    </lineage>
</organism>
<dbReference type="Gene3D" id="1.20.5.170">
    <property type="match status" value="1"/>
</dbReference>
<evidence type="ECO:0000256" key="4">
    <source>
        <dbReference type="SAM" id="Coils"/>
    </source>
</evidence>
<dbReference type="Pfam" id="PF00170">
    <property type="entry name" value="bZIP_1"/>
    <property type="match status" value="1"/>
</dbReference>
<dbReference type="InterPro" id="IPR004827">
    <property type="entry name" value="bZIP"/>
</dbReference>
<gene>
    <name evidence="6" type="ORF">MKW94_028047</name>
</gene>
<dbReference type="EMBL" id="JAJJMA010042394">
    <property type="protein sequence ID" value="MCL7025181.1"/>
    <property type="molecule type" value="Genomic_DNA"/>
</dbReference>
<accession>A0AA41RXA7</accession>
<dbReference type="CDD" id="cd14707">
    <property type="entry name" value="bZIP_plant_BZIP46"/>
    <property type="match status" value="1"/>
</dbReference>
<reference evidence="6" key="1">
    <citation type="submission" date="2022-03" db="EMBL/GenBank/DDBJ databases">
        <title>A functionally conserved STORR gene fusion in Papaver species that diverged 16.8 million years ago.</title>
        <authorList>
            <person name="Catania T."/>
        </authorList>
    </citation>
    <scope>NUCLEOTIDE SEQUENCE</scope>
    <source>
        <strain evidence="6">S-191538</strain>
    </source>
</reference>
<dbReference type="AlphaFoldDB" id="A0AA41RXA7"/>
<keyword evidence="3" id="KW-0539">Nucleus</keyword>
<dbReference type="FunFam" id="1.20.5.170:FF:000036">
    <property type="entry name" value="ABSCISIC ACID-INSENSITIVE 5-like protein 2"/>
    <property type="match status" value="1"/>
</dbReference>
<sequence length="325" mass="36500">MASKVMATTNSTNSDLVHQTSATNTYSLQGGGGDQSKNFGSMNMDELLRNFCNDNNNTNNSTTGAFGVGGGDVNLSRQESFPKTAAEVWKDITGGGGDDDDVDRKEEKIFNEMTLEEFLAKTGTIREEDVRIPTVVGPVTGFVVESPYPQGQIEVGGSILGFGNGTMEVGGGRGVGRGKRKAIQEPMDKVAQQRQRRMIKNRESAARSRERKQAYTVELESQVSQLLAENERLTNEQKERNKERYRQLMETRIPVEEKLRPQPVFELSKWNSSNTPMETLYPVEEKPKPQLVFEPSKRDLFNAPTPYCLFRGRKKDLRRTNSMEW</sequence>
<evidence type="ECO:0000259" key="5">
    <source>
        <dbReference type="PROSITE" id="PS50217"/>
    </source>
</evidence>
<evidence type="ECO:0000256" key="2">
    <source>
        <dbReference type="ARBA" id="ARBA00023125"/>
    </source>
</evidence>
<protein>
    <recommendedName>
        <fullName evidence="5">BZIP domain-containing protein</fullName>
    </recommendedName>
</protein>
<dbReference type="GO" id="GO:0003677">
    <property type="term" value="F:DNA binding"/>
    <property type="evidence" value="ECO:0007669"/>
    <property type="project" value="UniProtKB-KW"/>
</dbReference>
<dbReference type="GO" id="GO:0003700">
    <property type="term" value="F:DNA-binding transcription factor activity"/>
    <property type="evidence" value="ECO:0007669"/>
    <property type="project" value="InterPro"/>
</dbReference>
<dbReference type="SMART" id="SM00338">
    <property type="entry name" value="BRLZ"/>
    <property type="match status" value="1"/>
</dbReference>
<dbReference type="PANTHER" id="PTHR22952">
    <property type="entry name" value="CAMP-RESPONSE ELEMENT BINDING PROTEIN-RELATED"/>
    <property type="match status" value="1"/>
</dbReference>
<evidence type="ECO:0000313" key="6">
    <source>
        <dbReference type="EMBL" id="MCL7025181.1"/>
    </source>
</evidence>
<dbReference type="PROSITE" id="PS00036">
    <property type="entry name" value="BZIP_BASIC"/>
    <property type="match status" value="1"/>
</dbReference>
<proteinExistence type="predicted"/>
<feature type="domain" description="BZIP" evidence="5">
    <location>
        <begin position="191"/>
        <end position="243"/>
    </location>
</feature>
<dbReference type="GO" id="GO:0045893">
    <property type="term" value="P:positive regulation of DNA-templated transcription"/>
    <property type="evidence" value="ECO:0007669"/>
    <property type="project" value="InterPro"/>
</dbReference>
<dbReference type="PANTHER" id="PTHR22952:SF392">
    <property type="entry name" value="BZIP TRANSCRIPTION FACTOR 12"/>
    <property type="match status" value="1"/>
</dbReference>
<keyword evidence="2" id="KW-0238">DNA-binding</keyword>
<evidence type="ECO:0000313" key="7">
    <source>
        <dbReference type="Proteomes" id="UP001177140"/>
    </source>
</evidence>
<dbReference type="SUPFAM" id="SSF57959">
    <property type="entry name" value="Leucine zipper domain"/>
    <property type="match status" value="1"/>
</dbReference>
<dbReference type="PROSITE" id="PS50217">
    <property type="entry name" value="BZIP"/>
    <property type="match status" value="1"/>
</dbReference>
<evidence type="ECO:0000256" key="1">
    <source>
        <dbReference type="ARBA" id="ARBA00004123"/>
    </source>
</evidence>
<dbReference type="GO" id="GO:0005634">
    <property type="term" value="C:nucleus"/>
    <property type="evidence" value="ECO:0007669"/>
    <property type="project" value="UniProtKB-SubCell"/>
</dbReference>
<dbReference type="InterPro" id="IPR046347">
    <property type="entry name" value="bZIP_sf"/>
</dbReference>
<comment type="caution">
    <text evidence="6">The sequence shown here is derived from an EMBL/GenBank/DDBJ whole genome shotgun (WGS) entry which is preliminary data.</text>
</comment>